<dbReference type="RefSeq" id="XP_035589859.1">
    <property type="nucleotide sequence ID" value="XM_035733041.2"/>
</dbReference>
<dbReference type="AlphaFoldDB" id="A0A6A5DU73"/>
<dbReference type="SUPFAM" id="SSF52540">
    <property type="entry name" value="P-loop containing nucleoside triphosphate hydrolases"/>
    <property type="match status" value="3"/>
</dbReference>
<comment type="caution">
    <text evidence="1">The sequence shown here is derived from an EMBL/GenBank/DDBJ whole genome shotgun (WGS) entry which is preliminary data.</text>
</comment>
<dbReference type="CTD" id="24589246"/>
<name>A0A6A5DU73_SCHHA</name>
<dbReference type="EMBL" id="AMPZ03000006">
    <property type="protein sequence ID" value="KAH9581761.1"/>
    <property type="molecule type" value="Genomic_DNA"/>
</dbReference>
<dbReference type="Gene3D" id="3.40.50.300">
    <property type="entry name" value="P-loop containing nucleotide triphosphate hydrolases"/>
    <property type="match status" value="3"/>
</dbReference>
<reference evidence="1" key="3">
    <citation type="submission" date="2021-06" db="EMBL/GenBank/DDBJ databases">
        <title>Chromosome-level genome assembly for S. haematobium.</title>
        <authorList>
            <person name="Stroehlein A.J."/>
        </authorList>
    </citation>
    <scope>NUCLEOTIDE SEQUENCE</scope>
</reference>
<proteinExistence type="predicted"/>
<dbReference type="GeneID" id="24589246"/>
<protein>
    <submittedName>
        <fullName evidence="1">Uncharacterized protein</fullName>
    </submittedName>
</protein>
<reference evidence="1" key="2">
    <citation type="journal article" date="2019" name="Gigascience">
        <title>High-quality Schistosoma haematobium genome achieved by single-molecule and long-range sequencing.</title>
        <authorList>
            <person name="Stroehlein A.J."/>
            <person name="Korhonen P.K."/>
            <person name="Chong T.M."/>
            <person name="Lim Y.L."/>
            <person name="Chan K.G."/>
            <person name="Webster B."/>
            <person name="Rollinson D."/>
            <person name="Brindley P.J."/>
            <person name="Gasser R.B."/>
            <person name="Young N.D."/>
        </authorList>
    </citation>
    <scope>NUCLEOTIDE SEQUENCE</scope>
</reference>
<dbReference type="KEGG" id="shx:MS3_00008804"/>
<organism evidence="1 2">
    <name type="scientific">Schistosoma haematobium</name>
    <name type="common">Blood fluke</name>
    <dbReference type="NCBI Taxonomy" id="6185"/>
    <lineage>
        <taxon>Eukaryota</taxon>
        <taxon>Metazoa</taxon>
        <taxon>Spiralia</taxon>
        <taxon>Lophotrochozoa</taxon>
        <taxon>Platyhelminthes</taxon>
        <taxon>Trematoda</taxon>
        <taxon>Digenea</taxon>
        <taxon>Strigeidida</taxon>
        <taxon>Schistosomatoidea</taxon>
        <taxon>Schistosomatidae</taxon>
        <taxon>Schistosoma</taxon>
    </lineage>
</organism>
<dbReference type="InterPro" id="IPR027417">
    <property type="entry name" value="P-loop_NTPase"/>
</dbReference>
<sequence length="613" mass="70055">MNKSSTTINVIGVGLPRTGTSSLKTALEILLSQPCYHIIETMTKNQYDVDRWQKLFNEARKTNPNEMVIHRGLNEILNGYASVTDIPACGFYRELMTVYPYSKFVLTIRDKNDWLSSLRQTILPKTSHSHTLVVEKVKHILGLDARFVKMAFDSLTFAFRKGEIDFDDDAVLLECFDEYNELVVESIPSSRLLIHKLGDGWEPLCKFLNVNVPRCVPYPHVNDRNETQKRVDLLKDIDNSTSLLFIGADLPRTGTTSMEEALEISHSQPCDHVTEIVTKKHCDVSKWQTQFDEAFNTTFDETMIHRGLGEMLDGYVALSGVSACAFYRELMIIYLNAKVILTVCDKNAWFSSGRRSVLPRVEIMSETLTSLLVIGAGLPRTGTTSMKKALEIIYNQPCYHGYELVTRKQCDIAKWQMLVDEVRTTRSEGKIHKCLSEILDCYVGVTDAQSCAFYRELMSTYPDSKVVLTVRDKNDWLASFRQVVMPKSDDPRKIHMDEGKRRAGIPIELDILLTDSLKLAFQKEDIDFDDDAMLLECYEKYIKALQENIPSERLLVHRFGDGWEPLCRFLNVDVPANISYPEANNQSDLQRLRELIKKCGSIKEVARMHPRII</sequence>
<dbReference type="InterPro" id="IPR040632">
    <property type="entry name" value="Sulfotransfer_4"/>
</dbReference>
<reference evidence="1" key="1">
    <citation type="journal article" date="2012" name="Nat. Genet.">
        <title>Whole-genome sequence of Schistosoma haematobium.</title>
        <authorList>
            <person name="Young N.D."/>
            <person name="Jex A.R."/>
            <person name="Li B."/>
            <person name="Liu S."/>
            <person name="Yang L."/>
            <person name="Xiong Z."/>
            <person name="Li Y."/>
            <person name="Cantacessi C."/>
            <person name="Hall R.S."/>
            <person name="Xu X."/>
            <person name="Chen F."/>
            <person name="Wu X."/>
            <person name="Zerlotini A."/>
            <person name="Oliveira G."/>
            <person name="Hofmann A."/>
            <person name="Zhang G."/>
            <person name="Fang X."/>
            <person name="Kang Y."/>
            <person name="Campbell B.E."/>
            <person name="Loukas A."/>
            <person name="Ranganathan S."/>
            <person name="Rollinson D."/>
            <person name="Rinaldi G."/>
            <person name="Brindley P.J."/>
            <person name="Yang H."/>
            <person name="Wang J."/>
            <person name="Wang J."/>
            <person name="Gasser R.B."/>
        </authorList>
    </citation>
    <scope>NUCLEOTIDE SEQUENCE</scope>
</reference>
<evidence type="ECO:0000313" key="2">
    <source>
        <dbReference type="Proteomes" id="UP000471633"/>
    </source>
</evidence>
<gene>
    <name evidence="1" type="ORF">MS3_00008804</name>
</gene>
<dbReference type="Proteomes" id="UP000471633">
    <property type="component" value="Unassembled WGS sequence"/>
</dbReference>
<dbReference type="Pfam" id="PF17784">
    <property type="entry name" value="Sulfotransfer_4"/>
    <property type="match status" value="3"/>
</dbReference>
<dbReference type="PANTHER" id="PTHR36978:SF4">
    <property type="entry name" value="P-LOOP CONTAINING NUCLEOSIDE TRIPHOSPHATE HYDROLASE PROTEIN"/>
    <property type="match status" value="1"/>
</dbReference>
<evidence type="ECO:0000313" key="1">
    <source>
        <dbReference type="EMBL" id="KAH9581761.1"/>
    </source>
</evidence>
<reference evidence="1" key="4">
    <citation type="journal article" date="2022" name="PLoS Pathog.">
        <title>Chromosome-level genome of Schistosoma haematobium underpins genome-wide explorations of molecular variation.</title>
        <authorList>
            <person name="Stroehlein A.J."/>
            <person name="Korhonen P.K."/>
            <person name="Lee V.V."/>
            <person name="Ralph S.A."/>
            <person name="Mentink-Kane M."/>
            <person name="You H."/>
            <person name="McManus D.P."/>
            <person name="Tchuente L.T."/>
            <person name="Stothard J.R."/>
            <person name="Kaur P."/>
            <person name="Dudchenko O."/>
            <person name="Aiden E.L."/>
            <person name="Yang B."/>
            <person name="Yang H."/>
            <person name="Emery A.M."/>
            <person name="Webster B.L."/>
            <person name="Brindley P.J."/>
            <person name="Rollinson D."/>
            <person name="Chang B.C.H."/>
            <person name="Gasser R.B."/>
            <person name="Young N.D."/>
        </authorList>
    </citation>
    <scope>NUCLEOTIDE SEQUENCE</scope>
</reference>
<dbReference type="PANTHER" id="PTHR36978">
    <property type="entry name" value="P-LOOP CONTAINING NUCLEOTIDE TRIPHOSPHATE HYDROLASE"/>
    <property type="match status" value="1"/>
</dbReference>
<keyword evidence="2" id="KW-1185">Reference proteome</keyword>
<accession>A0A6A5DU73</accession>